<organism evidence="1 2">
    <name type="scientific">Thelohanellus kitauei</name>
    <name type="common">Myxosporean</name>
    <dbReference type="NCBI Taxonomy" id="669202"/>
    <lineage>
        <taxon>Eukaryota</taxon>
        <taxon>Metazoa</taxon>
        <taxon>Cnidaria</taxon>
        <taxon>Myxozoa</taxon>
        <taxon>Myxosporea</taxon>
        <taxon>Bivalvulida</taxon>
        <taxon>Platysporina</taxon>
        <taxon>Myxobolidae</taxon>
        <taxon>Thelohanellus</taxon>
    </lineage>
</organism>
<evidence type="ECO:0000313" key="1">
    <source>
        <dbReference type="EMBL" id="KII63500.1"/>
    </source>
</evidence>
<dbReference type="Proteomes" id="UP000031668">
    <property type="component" value="Unassembled WGS sequence"/>
</dbReference>
<dbReference type="AlphaFoldDB" id="A0A0C2M940"/>
<sequence length="201" mass="23350">MLRNTKPSPRNSTDSLVITIKFFNGTSHFDKDPFYKAQLTGWRIPCLSSPQKFAKSKVVYDPRNRENFTMRFQIMDSHFNVIQSSSVGILGKKWMYLPGDGFKFTNVEIDMFNSSNMAKSIRYYNSLNSNHLNLMHLWTRKGQCLIDNKMSQLTEFMFQDYPIDSVFKTIYFYGNSGQIAISERGEPNRAEDCMNQTTPKP</sequence>
<dbReference type="EMBL" id="JWZT01004662">
    <property type="protein sequence ID" value="KII63500.1"/>
    <property type="molecule type" value="Genomic_DNA"/>
</dbReference>
<comment type="caution">
    <text evidence="1">The sequence shown here is derived from an EMBL/GenBank/DDBJ whole genome shotgun (WGS) entry which is preliminary data.</text>
</comment>
<evidence type="ECO:0000313" key="2">
    <source>
        <dbReference type="Proteomes" id="UP000031668"/>
    </source>
</evidence>
<accession>A0A0C2M940</accession>
<keyword evidence="2" id="KW-1185">Reference proteome</keyword>
<protein>
    <submittedName>
        <fullName evidence="1">Uncharacterized protein</fullName>
    </submittedName>
</protein>
<reference evidence="1 2" key="1">
    <citation type="journal article" date="2014" name="Genome Biol. Evol.">
        <title>The genome of the myxosporean Thelohanellus kitauei shows adaptations to nutrient acquisition within its fish host.</title>
        <authorList>
            <person name="Yang Y."/>
            <person name="Xiong J."/>
            <person name="Zhou Z."/>
            <person name="Huo F."/>
            <person name="Miao W."/>
            <person name="Ran C."/>
            <person name="Liu Y."/>
            <person name="Zhang J."/>
            <person name="Feng J."/>
            <person name="Wang M."/>
            <person name="Wang M."/>
            <person name="Wang L."/>
            <person name="Yao B."/>
        </authorList>
    </citation>
    <scope>NUCLEOTIDE SEQUENCE [LARGE SCALE GENOMIC DNA]</scope>
    <source>
        <strain evidence="1">Wuqing</strain>
    </source>
</reference>
<gene>
    <name evidence="1" type="ORF">RF11_01453</name>
</gene>
<proteinExistence type="predicted"/>
<name>A0A0C2M940_THEKT</name>